<organism evidence="1 2">
    <name type="scientific">Candidatus Falkowbacteria bacterium CG10_big_fil_rev_8_21_14_0_10_39_11</name>
    <dbReference type="NCBI Taxonomy" id="1974565"/>
    <lineage>
        <taxon>Bacteria</taxon>
        <taxon>Candidatus Falkowiibacteriota</taxon>
    </lineage>
</organism>
<reference evidence="2" key="1">
    <citation type="submission" date="2017-09" db="EMBL/GenBank/DDBJ databases">
        <title>Depth-based differentiation of microbial function through sediment-hosted aquifers and enrichment of novel symbionts in the deep terrestrial subsurface.</title>
        <authorList>
            <person name="Probst A.J."/>
            <person name="Ladd B."/>
            <person name="Jarett J.K."/>
            <person name="Geller-Mcgrath D.E."/>
            <person name="Sieber C.M.K."/>
            <person name="Emerson J.B."/>
            <person name="Anantharaman K."/>
            <person name="Thomas B.C."/>
            <person name="Malmstrom R."/>
            <person name="Stieglmeier M."/>
            <person name="Klingl A."/>
            <person name="Woyke T."/>
            <person name="Ryan C.M."/>
            <person name="Banfield J.F."/>
        </authorList>
    </citation>
    <scope>NUCLEOTIDE SEQUENCE [LARGE SCALE GENOMIC DNA]</scope>
</reference>
<proteinExistence type="predicted"/>
<dbReference type="AlphaFoldDB" id="A0A2H0V3D8"/>
<protein>
    <submittedName>
        <fullName evidence="1">Uncharacterized protein</fullName>
    </submittedName>
</protein>
<accession>A0A2H0V3D8</accession>
<sequence length="97" mass="11247">MECPKCKVSIDFIRVMTNIKECPNKRYFICCECHTVFTGLKRLNPMAINYSITICDFCTTQLAETLGTMDLVLIYYYPTVKQFVEQDFPLEKKNGPS</sequence>
<gene>
    <name evidence="1" type="ORF">COT97_05850</name>
</gene>
<evidence type="ECO:0000313" key="2">
    <source>
        <dbReference type="Proteomes" id="UP000229901"/>
    </source>
</evidence>
<comment type="caution">
    <text evidence="1">The sequence shown here is derived from an EMBL/GenBank/DDBJ whole genome shotgun (WGS) entry which is preliminary data.</text>
</comment>
<dbReference type="Proteomes" id="UP000229901">
    <property type="component" value="Unassembled WGS sequence"/>
</dbReference>
<name>A0A2H0V3D8_9BACT</name>
<evidence type="ECO:0000313" key="1">
    <source>
        <dbReference type="EMBL" id="PIR93582.1"/>
    </source>
</evidence>
<dbReference type="EMBL" id="PFAP01000052">
    <property type="protein sequence ID" value="PIR93582.1"/>
    <property type="molecule type" value="Genomic_DNA"/>
</dbReference>